<protein>
    <submittedName>
        <fullName evidence="1">Uncharacterized protein</fullName>
    </submittedName>
</protein>
<gene>
    <name evidence="1" type="ORF">S03H2_47284</name>
</gene>
<dbReference type="InterPro" id="IPR021272">
    <property type="entry name" value="DUF2851"/>
</dbReference>
<dbReference type="EMBL" id="BARU01029753">
    <property type="protein sequence ID" value="GAH70544.1"/>
    <property type="molecule type" value="Genomic_DNA"/>
</dbReference>
<reference evidence="1" key="1">
    <citation type="journal article" date="2014" name="Front. Microbiol.">
        <title>High frequency of phylogenetically diverse reductive dehalogenase-homologous genes in deep subseafloor sedimentary metagenomes.</title>
        <authorList>
            <person name="Kawai M."/>
            <person name="Futagami T."/>
            <person name="Toyoda A."/>
            <person name="Takaki Y."/>
            <person name="Nishi S."/>
            <person name="Hori S."/>
            <person name="Arai W."/>
            <person name="Tsubouchi T."/>
            <person name="Morono Y."/>
            <person name="Uchiyama I."/>
            <person name="Ito T."/>
            <person name="Fujiyama A."/>
            <person name="Inagaki F."/>
            <person name="Takami H."/>
        </authorList>
    </citation>
    <scope>NUCLEOTIDE SEQUENCE</scope>
    <source>
        <strain evidence="1">Expedition CK06-06</strain>
    </source>
</reference>
<proteinExistence type="predicted"/>
<organism evidence="1">
    <name type="scientific">marine sediment metagenome</name>
    <dbReference type="NCBI Taxonomy" id="412755"/>
    <lineage>
        <taxon>unclassified sequences</taxon>
        <taxon>metagenomes</taxon>
        <taxon>ecological metagenomes</taxon>
    </lineage>
</organism>
<dbReference type="AlphaFoldDB" id="X1IWT0"/>
<dbReference type="Pfam" id="PF11013">
    <property type="entry name" value="DUF2851"/>
    <property type="match status" value="1"/>
</dbReference>
<name>X1IWT0_9ZZZZ</name>
<comment type="caution">
    <text evidence="1">The sequence shown here is derived from an EMBL/GenBank/DDBJ whole genome shotgun (WGS) entry which is preliminary data.</text>
</comment>
<feature type="non-terminal residue" evidence="1">
    <location>
        <position position="159"/>
    </location>
</feature>
<evidence type="ECO:0000313" key="1">
    <source>
        <dbReference type="EMBL" id="GAH70544.1"/>
    </source>
</evidence>
<sequence>MWHDSKGATSLQSGKVVPILALDKYLKTPISQRGGLNVPCLKAMERLTTGAMAELIDNAGEERFLAKAARFQADLAQTEASQSLYQGIMGALGYAKNKPPFLELARRLPLQLLESMTQGKRADEEYLAQQQALLLGTAGLLPSQRPSRHQGIRLDDKWV</sequence>
<accession>X1IWT0</accession>